<reference evidence="1" key="1">
    <citation type="submission" date="2022-07" db="EMBL/GenBank/DDBJ databases">
        <authorList>
            <person name="Macas J."/>
            <person name="Novak P."/>
            <person name="Neumann P."/>
        </authorList>
    </citation>
    <scope>NUCLEOTIDE SEQUENCE</scope>
</reference>
<sequence>MSTIKTRLQRKNIYNKYRNPAIISEDDLWHIYEHANDISISRQMGKTKHLSSWKKTAKPLIIILKNSLNTISDPVSYLLKQTLLSPTGGQKIDKTVDGRIFHANNIKKCTYKWHTLPIYA</sequence>
<gene>
    <name evidence="1" type="ORF">CEPIT_LOCUS35901</name>
</gene>
<organism evidence="1 2">
    <name type="scientific">Cuscuta epithymum</name>
    <dbReference type="NCBI Taxonomy" id="186058"/>
    <lineage>
        <taxon>Eukaryota</taxon>
        <taxon>Viridiplantae</taxon>
        <taxon>Streptophyta</taxon>
        <taxon>Embryophyta</taxon>
        <taxon>Tracheophyta</taxon>
        <taxon>Spermatophyta</taxon>
        <taxon>Magnoliopsida</taxon>
        <taxon>eudicotyledons</taxon>
        <taxon>Gunneridae</taxon>
        <taxon>Pentapetalae</taxon>
        <taxon>asterids</taxon>
        <taxon>lamiids</taxon>
        <taxon>Solanales</taxon>
        <taxon>Convolvulaceae</taxon>
        <taxon>Cuscuteae</taxon>
        <taxon>Cuscuta</taxon>
        <taxon>Cuscuta subgen. Cuscuta</taxon>
    </lineage>
</organism>
<comment type="caution">
    <text evidence="1">The sequence shown here is derived from an EMBL/GenBank/DDBJ whole genome shotgun (WGS) entry which is preliminary data.</text>
</comment>
<evidence type="ECO:0000313" key="2">
    <source>
        <dbReference type="Proteomes" id="UP001152523"/>
    </source>
</evidence>
<proteinExistence type="predicted"/>
<accession>A0AAV0FPX1</accession>
<dbReference type="Proteomes" id="UP001152523">
    <property type="component" value="Unassembled WGS sequence"/>
</dbReference>
<dbReference type="EMBL" id="CAMAPF010000999">
    <property type="protein sequence ID" value="CAH9137269.1"/>
    <property type="molecule type" value="Genomic_DNA"/>
</dbReference>
<dbReference type="AlphaFoldDB" id="A0AAV0FPX1"/>
<keyword evidence="2" id="KW-1185">Reference proteome</keyword>
<evidence type="ECO:0000313" key="1">
    <source>
        <dbReference type="EMBL" id="CAH9137269.1"/>
    </source>
</evidence>
<protein>
    <submittedName>
        <fullName evidence="1">Uncharacterized protein</fullName>
    </submittedName>
</protein>
<name>A0AAV0FPX1_9ASTE</name>